<evidence type="ECO:0000313" key="2">
    <source>
        <dbReference type="Proteomes" id="UP001158730"/>
    </source>
</evidence>
<dbReference type="EMBL" id="JAOBYN010000009">
    <property type="protein sequence ID" value="MDH1055481.1"/>
    <property type="molecule type" value="Genomic_DNA"/>
</dbReference>
<protein>
    <submittedName>
        <fullName evidence="1">Uncharacterized protein</fullName>
    </submittedName>
</protein>
<dbReference type="Proteomes" id="UP001158730">
    <property type="component" value="Unassembled WGS sequence"/>
</dbReference>
<reference evidence="1" key="1">
    <citation type="submission" date="2022-09" db="EMBL/GenBank/DDBJ databases">
        <title>Intensive care unit water sources are persistently colonized with multi-drug resistant bacteria and are the site of extensive horizontal gene transfer of antibiotic resistance genes.</title>
        <authorList>
            <person name="Diorio-Toth L."/>
        </authorList>
    </citation>
    <scope>NUCLEOTIDE SEQUENCE</scope>
    <source>
        <strain evidence="1">GD03990</strain>
    </source>
</reference>
<sequence>MAINTITLEKAILSAIESMKEEFDTHQLILELAKKNQRTYVTALHESDSDYPFQTVHSAIGKLLKRISLEPYANIIEKEQTSNSLNIFGEYSSCSSWAKL</sequence>
<gene>
    <name evidence="1" type="ORF">N5C05_12010</name>
</gene>
<dbReference type="RefSeq" id="WP_280054077.1">
    <property type="nucleotide sequence ID" value="NZ_JAOBYN010000009.1"/>
</dbReference>
<name>A0AA42N113_AQUAC</name>
<evidence type="ECO:0000313" key="1">
    <source>
        <dbReference type="EMBL" id="MDH1055481.1"/>
    </source>
</evidence>
<organism evidence="1 2">
    <name type="scientific">Aquipseudomonas alcaligenes</name>
    <name type="common">Pseudomonas alcaligenes</name>
    <dbReference type="NCBI Taxonomy" id="43263"/>
    <lineage>
        <taxon>Bacteria</taxon>
        <taxon>Pseudomonadati</taxon>
        <taxon>Pseudomonadota</taxon>
        <taxon>Gammaproteobacteria</taxon>
        <taxon>Pseudomonadales</taxon>
        <taxon>Pseudomonadaceae</taxon>
        <taxon>Aquipseudomonas</taxon>
    </lineage>
</organism>
<accession>A0AA42N113</accession>
<comment type="caution">
    <text evidence="1">The sequence shown here is derived from an EMBL/GenBank/DDBJ whole genome shotgun (WGS) entry which is preliminary data.</text>
</comment>
<dbReference type="AlphaFoldDB" id="A0AA42N113"/>
<proteinExistence type="predicted"/>